<evidence type="ECO:0000313" key="9">
    <source>
        <dbReference type="EMBL" id="MBQ0932765.1"/>
    </source>
</evidence>
<sequence length="352" mass="39825">MQAAQVIVLAVPVFLALIGLEWWWGRRRGFDTYRLNDALASLSLGVINQVLPLLLRVGVYTWVWQHAALTRLPADAWWVWLAALIGYDFCYYWLHRAGHRVAIFWAAHAVHHQSEEYNLSTALRQTGSGWLLGWLFYLPMAVLGVPPLVFGTVALIDLLYQFWVHTRQIGRLGGFDRWFCSPSNHRVHYAVNDRYLDHNYGGILMVWDRLFGTFIDEDDAEPIVYGTRTPLASWDPLHANLVVYRERWALMRHARGWREQLAVWLAPPDWKPAAAPPSPPFVLARAAYDPPVSRLRQGAAVALFGVVLLAAAQWLWIAHTLAPLAMWSGAVAILAATWGVGRLLTPPARSSA</sequence>
<organism evidence="9 10">
    <name type="scientific">Ideonella alba</name>
    <dbReference type="NCBI Taxonomy" id="2824118"/>
    <lineage>
        <taxon>Bacteria</taxon>
        <taxon>Pseudomonadati</taxon>
        <taxon>Pseudomonadota</taxon>
        <taxon>Betaproteobacteria</taxon>
        <taxon>Burkholderiales</taxon>
        <taxon>Sphaerotilaceae</taxon>
        <taxon>Ideonella</taxon>
    </lineage>
</organism>
<evidence type="ECO:0000256" key="3">
    <source>
        <dbReference type="ARBA" id="ARBA00022989"/>
    </source>
</evidence>
<evidence type="ECO:0000256" key="6">
    <source>
        <dbReference type="ARBA" id="ARBA00023136"/>
    </source>
</evidence>
<keyword evidence="3 7" id="KW-1133">Transmembrane helix</keyword>
<dbReference type="EMBL" id="JAGQDD010000019">
    <property type="protein sequence ID" value="MBQ0932765.1"/>
    <property type="molecule type" value="Genomic_DNA"/>
</dbReference>
<dbReference type="GO" id="GO:0050479">
    <property type="term" value="F:glyceryl-ether monooxygenase activity"/>
    <property type="evidence" value="ECO:0007669"/>
    <property type="project" value="TreeGrafter"/>
</dbReference>
<dbReference type="Proteomes" id="UP000676246">
    <property type="component" value="Unassembled WGS sequence"/>
</dbReference>
<dbReference type="PANTHER" id="PTHR21624:SF1">
    <property type="entry name" value="ALKYLGLYCEROL MONOOXYGENASE"/>
    <property type="match status" value="1"/>
</dbReference>
<gene>
    <name evidence="9" type="ORF">KAK03_20025</name>
</gene>
<feature type="domain" description="Fatty acid hydroxylase" evidence="8">
    <location>
        <begin position="80"/>
        <end position="213"/>
    </location>
</feature>
<feature type="transmembrane region" description="Helical" evidence="7">
    <location>
        <begin position="299"/>
        <end position="318"/>
    </location>
</feature>
<comment type="caution">
    <text evidence="9">The sequence shown here is derived from an EMBL/GenBank/DDBJ whole genome shotgun (WGS) entry which is preliminary data.</text>
</comment>
<accession>A0A940YHS7</accession>
<dbReference type="InterPro" id="IPR006694">
    <property type="entry name" value="Fatty_acid_hydroxylase"/>
</dbReference>
<proteinExistence type="predicted"/>
<dbReference type="GO" id="GO:0008610">
    <property type="term" value="P:lipid biosynthetic process"/>
    <property type="evidence" value="ECO:0007669"/>
    <property type="project" value="InterPro"/>
</dbReference>
<evidence type="ECO:0000259" key="8">
    <source>
        <dbReference type="Pfam" id="PF04116"/>
    </source>
</evidence>
<reference evidence="9 10" key="1">
    <citation type="submission" date="2021-04" db="EMBL/GenBank/DDBJ databases">
        <title>The genome sequence of Ideonella sp. 3Y2.</title>
        <authorList>
            <person name="Liu Y."/>
        </authorList>
    </citation>
    <scope>NUCLEOTIDE SEQUENCE [LARGE SCALE GENOMIC DNA]</scope>
    <source>
        <strain evidence="9 10">3Y2</strain>
    </source>
</reference>
<evidence type="ECO:0000256" key="4">
    <source>
        <dbReference type="ARBA" id="ARBA00023002"/>
    </source>
</evidence>
<protein>
    <submittedName>
        <fullName evidence="9">Sterol desaturase family protein</fullName>
    </submittedName>
</protein>
<evidence type="ECO:0000256" key="7">
    <source>
        <dbReference type="SAM" id="Phobius"/>
    </source>
</evidence>
<dbReference type="GO" id="GO:0006643">
    <property type="term" value="P:membrane lipid metabolic process"/>
    <property type="evidence" value="ECO:0007669"/>
    <property type="project" value="TreeGrafter"/>
</dbReference>
<keyword evidence="6 7" id="KW-0472">Membrane</keyword>
<evidence type="ECO:0000256" key="5">
    <source>
        <dbReference type="ARBA" id="ARBA00023098"/>
    </source>
</evidence>
<keyword evidence="10" id="KW-1185">Reference proteome</keyword>
<dbReference type="GO" id="GO:0005506">
    <property type="term" value="F:iron ion binding"/>
    <property type="evidence" value="ECO:0007669"/>
    <property type="project" value="InterPro"/>
</dbReference>
<evidence type="ECO:0000313" key="10">
    <source>
        <dbReference type="Proteomes" id="UP000676246"/>
    </source>
</evidence>
<dbReference type="InterPro" id="IPR051689">
    <property type="entry name" value="Sterol_desaturase/TMEM195"/>
</dbReference>
<keyword evidence="4" id="KW-0560">Oxidoreductase</keyword>
<feature type="transmembrane region" description="Helical" evidence="7">
    <location>
        <begin position="44"/>
        <end position="64"/>
    </location>
</feature>
<evidence type="ECO:0000256" key="1">
    <source>
        <dbReference type="ARBA" id="ARBA00004127"/>
    </source>
</evidence>
<dbReference type="AlphaFoldDB" id="A0A940YHS7"/>
<feature type="transmembrane region" description="Helical" evidence="7">
    <location>
        <begin position="134"/>
        <end position="160"/>
    </location>
</feature>
<feature type="transmembrane region" description="Helical" evidence="7">
    <location>
        <begin position="324"/>
        <end position="344"/>
    </location>
</feature>
<name>A0A940YHS7_9BURK</name>
<dbReference type="RefSeq" id="WP_210856474.1">
    <property type="nucleotide sequence ID" value="NZ_JAGQDD010000019.1"/>
</dbReference>
<dbReference type="GO" id="GO:0016020">
    <property type="term" value="C:membrane"/>
    <property type="evidence" value="ECO:0007669"/>
    <property type="project" value="GOC"/>
</dbReference>
<comment type="subcellular location">
    <subcellularLocation>
        <location evidence="1">Endomembrane system</location>
        <topology evidence="1">Multi-pass membrane protein</topology>
    </subcellularLocation>
</comment>
<dbReference type="PANTHER" id="PTHR21624">
    <property type="entry name" value="STEROL DESATURASE-RELATED PROTEIN"/>
    <property type="match status" value="1"/>
</dbReference>
<feature type="transmembrane region" description="Helical" evidence="7">
    <location>
        <begin position="76"/>
        <end position="94"/>
    </location>
</feature>
<keyword evidence="2 7" id="KW-0812">Transmembrane</keyword>
<dbReference type="GO" id="GO:0012505">
    <property type="term" value="C:endomembrane system"/>
    <property type="evidence" value="ECO:0007669"/>
    <property type="project" value="UniProtKB-SubCell"/>
</dbReference>
<dbReference type="Pfam" id="PF04116">
    <property type="entry name" value="FA_hydroxylase"/>
    <property type="match status" value="1"/>
</dbReference>
<keyword evidence="5" id="KW-0443">Lipid metabolism</keyword>
<evidence type="ECO:0000256" key="2">
    <source>
        <dbReference type="ARBA" id="ARBA00022692"/>
    </source>
</evidence>
<feature type="transmembrane region" description="Helical" evidence="7">
    <location>
        <begin position="7"/>
        <end position="24"/>
    </location>
</feature>